<dbReference type="SUPFAM" id="SSF54862">
    <property type="entry name" value="4Fe-4S ferredoxins"/>
    <property type="match status" value="1"/>
</dbReference>
<dbReference type="GO" id="GO:0046872">
    <property type="term" value="F:metal ion binding"/>
    <property type="evidence" value="ECO:0007669"/>
    <property type="project" value="UniProtKB-KW"/>
</dbReference>
<evidence type="ECO:0000256" key="2">
    <source>
        <dbReference type="ARBA" id="ARBA00023004"/>
    </source>
</evidence>
<evidence type="ECO:0000259" key="4">
    <source>
        <dbReference type="PROSITE" id="PS51379"/>
    </source>
</evidence>
<dbReference type="EMBL" id="MKZO01000011">
    <property type="protein sequence ID" value="OLS63713.1"/>
    <property type="molecule type" value="Genomic_DNA"/>
</dbReference>
<feature type="domain" description="4Fe-4S ferredoxin-type" evidence="4">
    <location>
        <begin position="1"/>
        <end position="30"/>
    </location>
</feature>
<dbReference type="RefSeq" id="WP_075802324.1">
    <property type="nucleotide sequence ID" value="NZ_MKZO01000011.1"/>
</dbReference>
<evidence type="ECO:0000256" key="3">
    <source>
        <dbReference type="ARBA" id="ARBA00023014"/>
    </source>
</evidence>
<gene>
    <name evidence="5" type="ORF">PSEMO_12800</name>
</gene>
<keyword evidence="3" id="KW-0411">Iron-sulfur</keyword>
<keyword evidence="1" id="KW-0479">Metal-binding</keyword>
<organism evidence="5 6">
    <name type="scientific">Pseudomonas putida</name>
    <name type="common">Arthrobacter siderocapsulatus</name>
    <dbReference type="NCBI Taxonomy" id="303"/>
    <lineage>
        <taxon>Bacteria</taxon>
        <taxon>Pseudomonadati</taxon>
        <taxon>Pseudomonadota</taxon>
        <taxon>Gammaproteobacteria</taxon>
        <taxon>Pseudomonadales</taxon>
        <taxon>Pseudomonadaceae</taxon>
        <taxon>Pseudomonas</taxon>
    </lineage>
</organism>
<keyword evidence="2" id="KW-0408">Iron</keyword>
<name>A0A1Q9R8H6_PSEPU</name>
<evidence type="ECO:0000313" key="6">
    <source>
        <dbReference type="Proteomes" id="UP000186736"/>
    </source>
</evidence>
<accession>A0A1Q9R8H6</accession>
<dbReference type="InterPro" id="IPR017896">
    <property type="entry name" value="4Fe4S_Fe-S-bd"/>
</dbReference>
<reference evidence="5 6" key="1">
    <citation type="submission" date="2016-10" db="EMBL/GenBank/DDBJ databases">
        <title>Genome Sequence of Pseudomonas putida GM4FR.</title>
        <authorList>
            <person name="Poehlein A."/>
            <person name="Wemheuer F."/>
            <person name="Hollensteiner J."/>
            <person name="Wemheuer B."/>
        </authorList>
    </citation>
    <scope>NUCLEOTIDE SEQUENCE [LARGE SCALE GENOMIC DNA]</scope>
    <source>
        <strain evidence="5 6">GM4FR</strain>
    </source>
</reference>
<dbReference type="GO" id="GO:0051536">
    <property type="term" value="F:iron-sulfur cluster binding"/>
    <property type="evidence" value="ECO:0007669"/>
    <property type="project" value="UniProtKB-KW"/>
</dbReference>
<dbReference type="PROSITE" id="PS51379">
    <property type="entry name" value="4FE4S_FER_2"/>
    <property type="match status" value="2"/>
</dbReference>
<dbReference type="PROSITE" id="PS00198">
    <property type="entry name" value="4FE4S_FER_1"/>
    <property type="match status" value="1"/>
</dbReference>
<dbReference type="AlphaFoldDB" id="A0A1Q9R8H6"/>
<dbReference type="Pfam" id="PF13187">
    <property type="entry name" value="Fer4_9"/>
    <property type="match status" value="1"/>
</dbReference>
<protein>
    <recommendedName>
        <fullName evidence="4">4Fe-4S ferredoxin-type domain-containing protein</fullName>
    </recommendedName>
</protein>
<sequence length="128" mass="14354">MIELIFNDRCSGCTHCISVCPTDVLALGDDGKPRIADQAACQTCFMCELYCASDALYVHPDCERPVSLDPAQILASNLPGQYRRDSGWDEFATDPRYENQHWRMEHIFALARELTTSSPSPDTGSRHE</sequence>
<dbReference type="Gene3D" id="3.30.70.20">
    <property type="match status" value="1"/>
</dbReference>
<dbReference type="Proteomes" id="UP000186736">
    <property type="component" value="Unassembled WGS sequence"/>
</dbReference>
<dbReference type="InterPro" id="IPR017900">
    <property type="entry name" value="4Fe4S_Fe_S_CS"/>
</dbReference>
<proteinExistence type="predicted"/>
<evidence type="ECO:0000313" key="5">
    <source>
        <dbReference type="EMBL" id="OLS63713.1"/>
    </source>
</evidence>
<evidence type="ECO:0000256" key="1">
    <source>
        <dbReference type="ARBA" id="ARBA00022723"/>
    </source>
</evidence>
<dbReference type="OrthoDB" id="9808559at2"/>
<feature type="domain" description="4Fe-4S ferredoxin-type" evidence="4">
    <location>
        <begin position="31"/>
        <end position="61"/>
    </location>
</feature>
<comment type="caution">
    <text evidence="5">The sequence shown here is derived from an EMBL/GenBank/DDBJ whole genome shotgun (WGS) entry which is preliminary data.</text>
</comment>